<comment type="caution">
    <text evidence="1">The sequence shown here is derived from an EMBL/GenBank/DDBJ whole genome shotgun (WGS) entry which is preliminary data.</text>
</comment>
<reference evidence="1 2" key="1">
    <citation type="submission" date="2022-10" db="EMBL/GenBank/DDBJ databases">
        <title>Aestuariibacter sp. AA17 isolated from Montipora capitata coral fragment.</title>
        <authorList>
            <person name="Emsley S.A."/>
            <person name="Pfannmuller K.M."/>
            <person name="Loughran R.M."/>
            <person name="Shlafstein M."/>
            <person name="Papke E."/>
            <person name="Saw J.H."/>
            <person name="Ushijima B."/>
            <person name="Videau P."/>
        </authorList>
    </citation>
    <scope>NUCLEOTIDE SEQUENCE [LARGE SCALE GENOMIC DNA]</scope>
    <source>
        <strain evidence="1 2">AA17</strain>
    </source>
</reference>
<gene>
    <name evidence="1" type="ORF">OE749_14370</name>
</gene>
<name>A0ABT3AB25_9ALTE</name>
<accession>A0ABT3AB25</accession>
<dbReference type="Pfam" id="PF20090">
    <property type="entry name" value="DUF6482"/>
    <property type="match status" value="1"/>
</dbReference>
<dbReference type="EMBL" id="JAOWKX010000007">
    <property type="protein sequence ID" value="MCV2885880.1"/>
    <property type="molecule type" value="Genomic_DNA"/>
</dbReference>
<sequence length="101" mass="11529">MRYKLSVVVSKQVSIDLLEVQSFESNVYLVKLTINGVEGLLYGDTDSPVRFMSANQIRETFENNAIQDAYLIHQSYYDEMIGNPPSANEPMRIPFSMSLPY</sequence>
<evidence type="ECO:0000313" key="1">
    <source>
        <dbReference type="EMBL" id="MCV2885880.1"/>
    </source>
</evidence>
<evidence type="ECO:0000313" key="2">
    <source>
        <dbReference type="Proteomes" id="UP001652504"/>
    </source>
</evidence>
<proteinExistence type="predicted"/>
<organism evidence="1 2">
    <name type="scientific">Fluctibacter corallii</name>
    <dbReference type="NCBI Taxonomy" id="2984329"/>
    <lineage>
        <taxon>Bacteria</taxon>
        <taxon>Pseudomonadati</taxon>
        <taxon>Pseudomonadota</taxon>
        <taxon>Gammaproteobacteria</taxon>
        <taxon>Alteromonadales</taxon>
        <taxon>Alteromonadaceae</taxon>
        <taxon>Fluctibacter</taxon>
    </lineage>
</organism>
<dbReference type="Proteomes" id="UP001652504">
    <property type="component" value="Unassembled WGS sequence"/>
</dbReference>
<dbReference type="RefSeq" id="WP_263713159.1">
    <property type="nucleotide sequence ID" value="NZ_JAOWKX010000007.1"/>
</dbReference>
<dbReference type="InterPro" id="IPR045508">
    <property type="entry name" value="DUF6482"/>
</dbReference>
<keyword evidence="2" id="KW-1185">Reference proteome</keyword>
<protein>
    <submittedName>
        <fullName evidence="1">DUF6482 family protein</fullName>
    </submittedName>
</protein>